<keyword evidence="3" id="KW-1003">Cell membrane</keyword>
<keyword evidence="6 9" id="KW-1133">Transmembrane helix</keyword>
<evidence type="ECO:0000313" key="13">
    <source>
        <dbReference type="EMBL" id="TDW60176.1"/>
    </source>
</evidence>
<feature type="transmembrane region" description="Helical" evidence="9">
    <location>
        <begin position="621"/>
        <end position="642"/>
    </location>
</feature>
<feature type="transmembrane region" description="Helical" evidence="9">
    <location>
        <begin position="469"/>
        <end position="488"/>
    </location>
</feature>
<feature type="transmembrane region" description="Helical" evidence="9">
    <location>
        <begin position="172"/>
        <end position="190"/>
    </location>
</feature>
<evidence type="ECO:0000256" key="3">
    <source>
        <dbReference type="ARBA" id="ARBA00022475"/>
    </source>
</evidence>
<dbReference type="GO" id="GO:0022857">
    <property type="term" value="F:transmembrane transporter activity"/>
    <property type="evidence" value="ECO:0007669"/>
    <property type="project" value="UniProtKB-UniRule"/>
</dbReference>
<dbReference type="NCBIfam" id="TIGR00786">
    <property type="entry name" value="dctM"/>
    <property type="match status" value="1"/>
</dbReference>
<evidence type="ECO:0000313" key="12">
    <source>
        <dbReference type="EMBL" id="OYD25811.1"/>
    </source>
</evidence>
<proteinExistence type="predicted"/>
<feature type="transmembrane region" description="Helical" evidence="9">
    <location>
        <begin position="133"/>
        <end position="152"/>
    </location>
</feature>
<evidence type="ECO:0000313" key="15">
    <source>
        <dbReference type="Proteomes" id="UP000295058"/>
    </source>
</evidence>
<dbReference type="Pfam" id="PF04290">
    <property type="entry name" value="DctQ"/>
    <property type="match status" value="1"/>
</dbReference>
<evidence type="ECO:0000259" key="10">
    <source>
        <dbReference type="Pfam" id="PF04290"/>
    </source>
</evidence>
<dbReference type="GO" id="GO:0005886">
    <property type="term" value="C:plasma membrane"/>
    <property type="evidence" value="ECO:0007669"/>
    <property type="project" value="UniProtKB-SubCell"/>
</dbReference>
<feature type="transmembrane region" description="Helical" evidence="9">
    <location>
        <begin position="322"/>
        <end position="350"/>
    </location>
</feature>
<dbReference type="RefSeq" id="WP_094277000.1">
    <property type="nucleotide sequence ID" value="NZ_NQJF01000002.1"/>
</dbReference>
<feature type="transmembrane region" description="Helical" evidence="9">
    <location>
        <begin position="282"/>
        <end position="302"/>
    </location>
</feature>
<evidence type="ECO:0000256" key="1">
    <source>
        <dbReference type="ARBA" id="ARBA00004429"/>
    </source>
</evidence>
<evidence type="ECO:0000256" key="8">
    <source>
        <dbReference type="RuleBase" id="RU369079"/>
    </source>
</evidence>
<evidence type="ECO:0000313" key="14">
    <source>
        <dbReference type="Proteomes" id="UP000243640"/>
    </source>
</evidence>
<dbReference type="InterPro" id="IPR010656">
    <property type="entry name" value="DctM"/>
</dbReference>
<dbReference type="Pfam" id="PF06808">
    <property type="entry name" value="DctM"/>
    <property type="match status" value="1"/>
</dbReference>
<feature type="transmembrane region" description="Helical" evidence="9">
    <location>
        <begin position="94"/>
        <end position="112"/>
    </location>
</feature>
<dbReference type="Proteomes" id="UP000295058">
    <property type="component" value="Unassembled WGS sequence"/>
</dbReference>
<protein>
    <submittedName>
        <fullName evidence="12">C4-dicarboxylate ABC transporter substrate-binding protein</fullName>
    </submittedName>
    <submittedName>
        <fullName evidence="13">C4-dicarboxylate transporter DctM subunit</fullName>
    </submittedName>
</protein>
<feature type="transmembrane region" description="Helical" evidence="9">
    <location>
        <begin position="587"/>
        <end position="609"/>
    </location>
</feature>
<evidence type="ECO:0000256" key="6">
    <source>
        <dbReference type="ARBA" id="ARBA00022989"/>
    </source>
</evidence>
<feature type="transmembrane region" description="Helical" evidence="9">
    <location>
        <begin position="441"/>
        <end position="463"/>
    </location>
</feature>
<keyword evidence="15" id="KW-1185">Reference proteome</keyword>
<keyword evidence="7 9" id="KW-0472">Membrane</keyword>
<evidence type="ECO:0000259" key="11">
    <source>
        <dbReference type="Pfam" id="PF06808"/>
    </source>
</evidence>
<dbReference type="AlphaFoldDB" id="A0A235CML4"/>
<dbReference type="InterPro" id="IPR004681">
    <property type="entry name" value="TRAP_DctM"/>
</dbReference>
<feature type="transmembrane region" description="Helical" evidence="9">
    <location>
        <begin position="529"/>
        <end position="554"/>
    </location>
</feature>
<sequence>MELLKPRVSQAEIKSAYPLANIFNNVEKPFLFIGLIVMIFIINYQTFFRYGISTLLELIATPGFERMFGHWLDTEALRVRVKSAVGWGVWTEELARYIFIWISYLAVSLSILNRGGIRVDVLHNRLSAHWQNILWVMIDFCTLILVCLFAYMGLDYVRMQLEMPQTTPALQIGYYIPYLILPVGFGLMGIRTLQALWRQSRGMTLPSVAMGMALSVLLFLPVMLSDDWSASLLLFGYFTLFLVLGVPIAFALGLAGLTTVLGAGTLPVDYLAQIAFSSIDSFPIMAIPFFIAAGVFMGAGGLSRRLLALGDELVGALPGGMALASIMTCIFFASISGSGPATVAAIGSITIPAMIARGYDKYFAATIVACAGAIGVIIPPSNPFVVYGVSAQVSIGKLFIAGIIPGLIMGAALMLVAYLISRKNGWHGEIRERSLKTFMCAAWQAKWALMVPVIVLGGIYGGIMTPTEAAAVAALYGLIVGLFVHRELSLSSLWGASQEAANISSIIIVLMAMATIFGNIMTIEQIPEIIAEAILALTSSKLIILIMINIFLLWIGIFMEALAAIVILTPILLPLVTAVGVNPVHFGVIMVMNLAIGFITPPVGVNLFVASGIANVSIGGLAKAVWVYLLVMIAVLLMITYLPEISLLLL</sequence>
<keyword evidence="2 8" id="KW-0813">Transport</keyword>
<dbReference type="OrthoDB" id="5596500at2"/>
<comment type="caution">
    <text evidence="12">The sequence shown here is derived from an EMBL/GenBank/DDBJ whole genome shotgun (WGS) entry which is preliminary data.</text>
</comment>
<comment type="function">
    <text evidence="8">Part of the tripartite ATP-independent periplasmic (TRAP) transport system.</text>
</comment>
<keyword evidence="5 9" id="KW-0812">Transmembrane</keyword>
<evidence type="ECO:0000256" key="9">
    <source>
        <dbReference type="SAM" id="Phobius"/>
    </source>
</evidence>
<feature type="transmembrane region" description="Helical" evidence="9">
    <location>
        <begin position="234"/>
        <end position="261"/>
    </location>
</feature>
<feature type="domain" description="TRAP C4-dicarboxylate transport system permease DctM subunit" evidence="11">
    <location>
        <begin position="235"/>
        <end position="645"/>
    </location>
</feature>
<keyword evidence="4 8" id="KW-0997">Cell inner membrane</keyword>
<feature type="transmembrane region" description="Helical" evidence="9">
    <location>
        <begin position="561"/>
        <end position="581"/>
    </location>
</feature>
<dbReference type="InterPro" id="IPR055348">
    <property type="entry name" value="DctQ"/>
</dbReference>
<dbReference type="EMBL" id="NQJF01000002">
    <property type="protein sequence ID" value="OYD25811.1"/>
    <property type="molecule type" value="Genomic_DNA"/>
</dbReference>
<evidence type="ECO:0000256" key="5">
    <source>
        <dbReference type="ARBA" id="ARBA00022692"/>
    </source>
</evidence>
<evidence type="ECO:0000256" key="4">
    <source>
        <dbReference type="ARBA" id="ARBA00022519"/>
    </source>
</evidence>
<reference evidence="13 15" key="2">
    <citation type="submission" date="2019-03" db="EMBL/GenBank/DDBJ databases">
        <title>Genomic Encyclopedia of Archaeal and Bacterial Type Strains, Phase II (KMG-II): from individual species to whole genera.</title>
        <authorList>
            <person name="Goeker M."/>
        </authorList>
    </citation>
    <scope>NUCLEOTIDE SEQUENCE [LARGE SCALE GENOMIC DNA]</scope>
    <source>
        <strain evidence="13 15">DSM 15594</strain>
    </source>
</reference>
<evidence type="ECO:0000256" key="2">
    <source>
        <dbReference type="ARBA" id="ARBA00022448"/>
    </source>
</evidence>
<feature type="transmembrane region" description="Helical" evidence="9">
    <location>
        <begin position="362"/>
        <end position="378"/>
    </location>
</feature>
<feature type="transmembrane region" description="Helical" evidence="9">
    <location>
        <begin position="500"/>
        <end position="523"/>
    </location>
</feature>
<accession>A0A235CML4</accession>
<feature type="domain" description="Tripartite ATP-independent periplasmic transporters DctQ component" evidence="10">
    <location>
        <begin position="89"/>
        <end position="201"/>
    </location>
</feature>
<name>A0A235CML4_9GAMM</name>
<dbReference type="PANTHER" id="PTHR33362:SF5">
    <property type="entry name" value="C4-DICARBOXYLATE TRAP TRANSPORTER LARGE PERMEASE PROTEIN DCTM"/>
    <property type="match status" value="1"/>
</dbReference>
<feature type="transmembrane region" description="Helical" evidence="9">
    <location>
        <begin position="202"/>
        <end position="222"/>
    </location>
</feature>
<comment type="subcellular location">
    <subcellularLocation>
        <location evidence="1 8">Cell inner membrane</location>
        <topology evidence="1 8">Multi-pass membrane protein</topology>
    </subcellularLocation>
</comment>
<gene>
    <name evidence="12" type="ORF">B6S09_02940</name>
    <name evidence="13" type="ORF">LY04_01171</name>
</gene>
<organism evidence="12 14">
    <name type="scientific">Oceanimonas baumannii</name>
    <dbReference type="NCBI Taxonomy" id="129578"/>
    <lineage>
        <taxon>Bacteria</taxon>
        <taxon>Pseudomonadati</taxon>
        <taxon>Pseudomonadota</taxon>
        <taxon>Gammaproteobacteria</taxon>
        <taxon>Aeromonadales</taxon>
        <taxon>Aeromonadaceae</taxon>
        <taxon>Oceanimonas</taxon>
    </lineage>
</organism>
<dbReference type="Proteomes" id="UP000243640">
    <property type="component" value="Unassembled WGS sequence"/>
</dbReference>
<feature type="transmembrane region" description="Helical" evidence="9">
    <location>
        <begin position="398"/>
        <end position="420"/>
    </location>
</feature>
<evidence type="ECO:0000256" key="7">
    <source>
        <dbReference type="ARBA" id="ARBA00023136"/>
    </source>
</evidence>
<reference evidence="12 14" key="1">
    <citation type="submission" date="2017-08" db="EMBL/GenBank/DDBJ databases">
        <title>Draft Genome Sequence of the Marine Bacterium Oceanimonas baumannii ATCC 700832.</title>
        <authorList>
            <person name="Mcclelland W.D."/>
            <person name="Brennan M.A."/>
            <person name="Trachtenberg A.M."/>
            <person name="Maclea K.S."/>
        </authorList>
    </citation>
    <scope>NUCLEOTIDE SEQUENCE [LARGE SCALE GENOMIC DNA]</scope>
    <source>
        <strain evidence="12 14">ATCC 700832</strain>
    </source>
</reference>
<feature type="transmembrane region" description="Helical" evidence="9">
    <location>
        <begin position="30"/>
        <end position="48"/>
    </location>
</feature>
<dbReference type="PANTHER" id="PTHR33362">
    <property type="entry name" value="SIALIC ACID TRAP TRANSPORTER PERMEASE PROTEIN SIAT-RELATED"/>
    <property type="match status" value="1"/>
</dbReference>
<dbReference type="EMBL" id="SODO01000003">
    <property type="protein sequence ID" value="TDW60176.1"/>
    <property type="molecule type" value="Genomic_DNA"/>
</dbReference>